<protein>
    <submittedName>
        <fullName evidence="2">Uncharacterized protein</fullName>
    </submittedName>
</protein>
<dbReference type="GO" id="GO:0042729">
    <property type="term" value="C:DASH complex"/>
    <property type="evidence" value="ECO:0007669"/>
    <property type="project" value="TreeGrafter"/>
</dbReference>
<evidence type="ECO:0000313" key="2">
    <source>
        <dbReference type="EMBL" id="ODV98148.1"/>
    </source>
</evidence>
<accession>A0A1E4U2M2</accession>
<proteinExistence type="predicted"/>
<reference evidence="3" key="1">
    <citation type="submission" date="2016-05" db="EMBL/GenBank/DDBJ databases">
        <title>Comparative genomics of biotechnologically important yeasts.</title>
        <authorList>
            <consortium name="DOE Joint Genome Institute"/>
            <person name="Riley R."/>
            <person name="Haridas S."/>
            <person name="Wolfe K.H."/>
            <person name="Lopes M.R."/>
            <person name="Hittinger C.T."/>
            <person name="Goker M."/>
            <person name="Salamov A."/>
            <person name="Wisecaver J."/>
            <person name="Long T.M."/>
            <person name="Aerts A.L."/>
            <person name="Barry K."/>
            <person name="Choi C."/>
            <person name="Clum A."/>
            <person name="Coughlan A.Y."/>
            <person name="Deshpande S."/>
            <person name="Douglass A.P."/>
            <person name="Hanson S.J."/>
            <person name="Klenk H.-P."/>
            <person name="Labutti K."/>
            <person name="Lapidus A."/>
            <person name="Lindquist E."/>
            <person name="Lipzen A."/>
            <person name="Meier-Kolthoff J.P."/>
            <person name="Ohm R.A."/>
            <person name="Otillar R.P."/>
            <person name="Pangilinan J."/>
            <person name="Peng Y."/>
            <person name="Rokas A."/>
            <person name="Rosa C.A."/>
            <person name="Scheuner C."/>
            <person name="Sibirny A.A."/>
            <person name="Slot J.C."/>
            <person name="Stielow J.B."/>
            <person name="Sun H."/>
            <person name="Kurtzman C.P."/>
            <person name="Blackwell M."/>
            <person name="Grigoriev I.V."/>
            <person name="Jeffries T.W."/>
        </authorList>
    </citation>
    <scope>NUCLEOTIDE SEQUENCE [LARGE SCALE GENOMIC DNA]</scope>
    <source>
        <strain evidence="3">NRRL Y-2460</strain>
    </source>
</reference>
<dbReference type="PANTHER" id="PTHR28289">
    <property type="entry name" value="DASH COMPLEX SUBUNIT HSK3"/>
    <property type="match status" value="1"/>
</dbReference>
<dbReference type="EMBL" id="KV454011">
    <property type="protein sequence ID" value="ODV98148.1"/>
    <property type="molecule type" value="Genomic_DNA"/>
</dbReference>
<gene>
    <name evidence="2" type="ORF">PACTADRAFT_633</name>
</gene>
<dbReference type="AlphaFoldDB" id="A0A1E4U2M2"/>
<evidence type="ECO:0000256" key="1">
    <source>
        <dbReference type="SAM" id="MobiDB-lite"/>
    </source>
</evidence>
<dbReference type="STRING" id="669874.A0A1E4U2M2"/>
<keyword evidence="3" id="KW-1185">Reference proteome</keyword>
<dbReference type="InterPro" id="IPR013183">
    <property type="entry name" value="Hsk3-like"/>
</dbReference>
<dbReference type="Proteomes" id="UP000094236">
    <property type="component" value="Unassembled WGS sequence"/>
</dbReference>
<dbReference type="Pfam" id="PF08227">
    <property type="entry name" value="DASH_Hsk3"/>
    <property type="match status" value="1"/>
</dbReference>
<dbReference type="OrthoDB" id="3358869at2759"/>
<evidence type="ECO:0000313" key="3">
    <source>
        <dbReference type="Proteomes" id="UP000094236"/>
    </source>
</evidence>
<name>A0A1E4U2M2_PACTA</name>
<organism evidence="2 3">
    <name type="scientific">Pachysolen tannophilus NRRL Y-2460</name>
    <dbReference type="NCBI Taxonomy" id="669874"/>
    <lineage>
        <taxon>Eukaryota</taxon>
        <taxon>Fungi</taxon>
        <taxon>Dikarya</taxon>
        <taxon>Ascomycota</taxon>
        <taxon>Saccharomycotina</taxon>
        <taxon>Pichiomycetes</taxon>
        <taxon>Pachysolenaceae</taxon>
        <taxon>Pachysolen</taxon>
    </lineage>
</organism>
<feature type="region of interest" description="Disordered" evidence="1">
    <location>
        <begin position="64"/>
        <end position="92"/>
    </location>
</feature>
<dbReference type="GO" id="GO:0008608">
    <property type="term" value="P:attachment of spindle microtubules to kinetochore"/>
    <property type="evidence" value="ECO:0007669"/>
    <property type="project" value="InterPro"/>
</dbReference>
<sequence length="92" mass="10599">MSSSIKQRQLRHLNSQFQTLEKNLNDFNSLIKITKLQADSIRKLGLIHGSLLMSANRVFENEEEIKNNHNTSNLDSENNDEHSSSIMMPDEE</sequence>
<dbReference type="GO" id="GO:0051010">
    <property type="term" value="F:microtubule plus-end binding"/>
    <property type="evidence" value="ECO:0007669"/>
    <property type="project" value="TreeGrafter"/>
</dbReference>
<dbReference type="InterPro" id="IPR042332">
    <property type="entry name" value="Hsk3"/>
</dbReference>
<dbReference type="PANTHER" id="PTHR28289:SF1">
    <property type="entry name" value="DASH COMPLEX SUBUNIT HSK3"/>
    <property type="match status" value="1"/>
</dbReference>